<dbReference type="InterPro" id="IPR036736">
    <property type="entry name" value="ACP-like_sf"/>
</dbReference>
<dbReference type="CDD" id="cd04433">
    <property type="entry name" value="AFD_class_I"/>
    <property type="match status" value="1"/>
</dbReference>
<dbReference type="RefSeq" id="WP_089355829.1">
    <property type="nucleotide sequence ID" value="NZ_FZPD01000002.1"/>
</dbReference>
<dbReference type="Gene3D" id="1.10.1200.10">
    <property type="entry name" value="ACP-like"/>
    <property type="match status" value="1"/>
</dbReference>
<dbReference type="Pfam" id="PF00501">
    <property type="entry name" value="AMP-binding"/>
    <property type="match status" value="1"/>
</dbReference>
<dbReference type="Pfam" id="PF13193">
    <property type="entry name" value="AMP-binding_C"/>
    <property type="match status" value="1"/>
</dbReference>
<evidence type="ECO:0000256" key="2">
    <source>
        <dbReference type="ARBA" id="ARBA00022598"/>
    </source>
</evidence>
<evidence type="ECO:0000256" key="1">
    <source>
        <dbReference type="ARBA" id="ARBA00006432"/>
    </source>
</evidence>
<evidence type="ECO:0000313" key="5">
    <source>
        <dbReference type="EMBL" id="SNS74212.1"/>
    </source>
</evidence>
<keyword evidence="2" id="KW-0436">Ligase</keyword>
<dbReference type="InterPro" id="IPR000873">
    <property type="entry name" value="AMP-dep_synth/lig_dom"/>
</dbReference>
<dbReference type="InterPro" id="IPR042099">
    <property type="entry name" value="ANL_N_sf"/>
</dbReference>
<dbReference type="SUPFAM" id="SSF47336">
    <property type="entry name" value="ACP-like"/>
    <property type="match status" value="1"/>
</dbReference>
<evidence type="ECO:0000313" key="6">
    <source>
        <dbReference type="Proteomes" id="UP000198393"/>
    </source>
</evidence>
<keyword evidence="6" id="KW-1185">Reference proteome</keyword>
<dbReference type="Gene3D" id="3.30.300.30">
    <property type="match status" value="1"/>
</dbReference>
<dbReference type="GO" id="GO:0006631">
    <property type="term" value="P:fatty acid metabolic process"/>
    <property type="evidence" value="ECO:0007669"/>
    <property type="project" value="TreeGrafter"/>
</dbReference>
<dbReference type="EMBL" id="FZPD01000002">
    <property type="protein sequence ID" value="SNS74212.1"/>
    <property type="molecule type" value="Genomic_DNA"/>
</dbReference>
<dbReference type="AlphaFoldDB" id="A0A239GZ88"/>
<evidence type="ECO:0000259" key="3">
    <source>
        <dbReference type="Pfam" id="PF00501"/>
    </source>
</evidence>
<gene>
    <name evidence="5" type="ORF">SAMN05421640_1067</name>
</gene>
<dbReference type="PANTHER" id="PTHR43201">
    <property type="entry name" value="ACYL-COA SYNTHETASE"/>
    <property type="match status" value="1"/>
</dbReference>
<organism evidence="5 6">
    <name type="scientific">Ekhidna lutea</name>
    <dbReference type="NCBI Taxonomy" id="447679"/>
    <lineage>
        <taxon>Bacteria</taxon>
        <taxon>Pseudomonadati</taxon>
        <taxon>Bacteroidota</taxon>
        <taxon>Cytophagia</taxon>
        <taxon>Cytophagales</taxon>
        <taxon>Reichenbachiellaceae</taxon>
        <taxon>Ekhidna</taxon>
    </lineage>
</organism>
<dbReference type="Gene3D" id="3.40.50.12780">
    <property type="entry name" value="N-terminal domain of ligase-like"/>
    <property type="match status" value="1"/>
</dbReference>
<evidence type="ECO:0000259" key="4">
    <source>
        <dbReference type="Pfam" id="PF13193"/>
    </source>
</evidence>
<dbReference type="Proteomes" id="UP000198393">
    <property type="component" value="Unassembled WGS sequence"/>
</dbReference>
<protein>
    <submittedName>
        <fullName evidence="5">Long-chain acyl-CoA synthetase</fullName>
    </submittedName>
</protein>
<name>A0A239GZ88_EKHLU</name>
<comment type="similarity">
    <text evidence="1">Belongs to the ATP-dependent AMP-binding enzyme family.</text>
</comment>
<feature type="domain" description="AMP-binding enzyme C-terminal" evidence="4">
    <location>
        <begin position="440"/>
        <end position="512"/>
    </location>
</feature>
<proteinExistence type="inferred from homology"/>
<dbReference type="InterPro" id="IPR025110">
    <property type="entry name" value="AMP-bd_C"/>
</dbReference>
<dbReference type="SUPFAM" id="SSF56801">
    <property type="entry name" value="Acetyl-CoA synthetase-like"/>
    <property type="match status" value="1"/>
</dbReference>
<sequence length="614" mass="68430">MSVTMNRIEFISDLFHKLDQPNCKDRVFLISEKTKFTYKQLLDQVKAIGHFGQVNELKGKTVLVSLSNEFELISTIAGLMSVGVSVLLFDPKTKKRRLDNILSVAKIDGWIVDGDKVAEWELQPAIINIDIHSAKNSEKGVVGKLLKKKQVNQKQTFYSWINKLELLDSFPKIDPDSIAIILFTSGTTADPKGVPLTHGNILSHLRTLSVHYQLNDSSVISNVLPIFHGDGLFQGPFLAMYSGITLSKPLEFEIQKIEELMLSIYKHRVSHFVAVPTILKLINDFGSGLEDSFDTDEFKFVVSTAAYLDEDLWSSFMSRFNVRVVNVYGLSETVAGSFFCGPNDDSFKIGTVGKPVDTEVKIVDEQGQSVEPNDVGELVIRGQHIISSYLIRGSNPDPEGWFYTGDLGFMDSEGFYHIKGRRGSVIIRGGINTYPEELIEVLNQHPEIQDSFVFGEKDDTWGERIVVALVSNDGSSLDSNGVIQYLSKHVAEEHIPNQIHFVSSLKRGASGKIIEEEVRKSIQVADDNPGSKTIGSELKASLLKLAEESFNSNVKPDQYYMESGRLEGWNSLAHLHLATRIEETFNVKLSTKEIMSITSLSAAESILLDKMGKE</sequence>
<dbReference type="OrthoDB" id="9778383at2"/>
<dbReference type="GO" id="GO:0031956">
    <property type="term" value="F:medium-chain fatty acid-CoA ligase activity"/>
    <property type="evidence" value="ECO:0007669"/>
    <property type="project" value="TreeGrafter"/>
</dbReference>
<dbReference type="InterPro" id="IPR045851">
    <property type="entry name" value="AMP-bd_C_sf"/>
</dbReference>
<reference evidence="5 6" key="1">
    <citation type="submission" date="2017-06" db="EMBL/GenBank/DDBJ databases">
        <authorList>
            <person name="Kim H.J."/>
            <person name="Triplett B.A."/>
        </authorList>
    </citation>
    <scope>NUCLEOTIDE SEQUENCE [LARGE SCALE GENOMIC DNA]</scope>
    <source>
        <strain evidence="5 6">DSM 19307</strain>
    </source>
</reference>
<feature type="domain" description="AMP-dependent synthetase/ligase" evidence="3">
    <location>
        <begin position="24"/>
        <end position="390"/>
    </location>
</feature>
<dbReference type="PANTHER" id="PTHR43201:SF5">
    <property type="entry name" value="MEDIUM-CHAIN ACYL-COA LIGASE ACSF2, MITOCHONDRIAL"/>
    <property type="match status" value="1"/>
</dbReference>
<accession>A0A239GZ88</accession>